<feature type="domain" description="F-box" evidence="2">
    <location>
        <begin position="1"/>
        <end position="49"/>
    </location>
</feature>
<accession>A0AAN8MHS2</accession>
<feature type="region of interest" description="Disordered" evidence="1">
    <location>
        <begin position="220"/>
        <end position="253"/>
    </location>
</feature>
<dbReference type="InterPro" id="IPR001810">
    <property type="entry name" value="F-box_dom"/>
</dbReference>
<evidence type="ECO:0000313" key="4">
    <source>
        <dbReference type="Proteomes" id="UP001313282"/>
    </source>
</evidence>
<feature type="compositionally biased region" description="Polar residues" evidence="1">
    <location>
        <begin position="220"/>
        <end position="230"/>
    </location>
</feature>
<dbReference type="AlphaFoldDB" id="A0AAN8MHS2"/>
<evidence type="ECO:0000259" key="2">
    <source>
        <dbReference type="PROSITE" id="PS50181"/>
    </source>
</evidence>
<dbReference type="PROSITE" id="PS50181">
    <property type="entry name" value="FBOX"/>
    <property type="match status" value="1"/>
</dbReference>
<evidence type="ECO:0000313" key="3">
    <source>
        <dbReference type="EMBL" id="KAK6334832.1"/>
    </source>
</evidence>
<sequence>MSLITLPPELLNLITSPLTLHDLLKLRLINKPHNLKFQHFLRTELFTHIHLHLPQSSPRTSPKSLKTLTLLPPSARTYITTITITSNHHPNTNTTATPTPLRKHHLKLALSTLPSLTTITIETTTPSHLTALLKSLPVSTTTTSLRHCHCICPGISLSDVTLPSSSSSITHPVTSLRTLHLTVRIPNNPYNYKLTRSLWKYISTAFPGLESLVVRNTSQIPTDPSTPWPLSNTSNSNNTNNNSNSNKSNKSNKTTFLPKQFTLHNLKTLELYNIYLTPQDITTSLLPVDSKIESIHLEACHLNVPYIDWVDVIYHIFGRQSQSQPNLPHLTSLNLSLSGYHRGIASYELPEIIYTSTTHPLSQITLPICQIPPPLSQTTLPLLLTNPPESPPETSYIFHKDLQKILTPNRPTPSSFWSYLTDDLWNSPKVTKWKRIRLLADQYDLDLKKLSAYAHYDYQTADRLERKFNADLDRIELEAQTLDSDD</sequence>
<dbReference type="EMBL" id="JAVHNR010000008">
    <property type="protein sequence ID" value="KAK6334832.1"/>
    <property type="molecule type" value="Genomic_DNA"/>
</dbReference>
<feature type="compositionally biased region" description="Low complexity" evidence="1">
    <location>
        <begin position="231"/>
        <end position="253"/>
    </location>
</feature>
<dbReference type="Proteomes" id="UP001313282">
    <property type="component" value="Unassembled WGS sequence"/>
</dbReference>
<name>A0AAN8MHS2_9PEZI</name>
<organism evidence="3 4">
    <name type="scientific">Orbilia javanica</name>
    <dbReference type="NCBI Taxonomy" id="47235"/>
    <lineage>
        <taxon>Eukaryota</taxon>
        <taxon>Fungi</taxon>
        <taxon>Dikarya</taxon>
        <taxon>Ascomycota</taxon>
        <taxon>Pezizomycotina</taxon>
        <taxon>Orbiliomycetes</taxon>
        <taxon>Orbiliales</taxon>
        <taxon>Orbiliaceae</taxon>
        <taxon>Orbilia</taxon>
    </lineage>
</organism>
<evidence type="ECO:0000256" key="1">
    <source>
        <dbReference type="SAM" id="MobiDB-lite"/>
    </source>
</evidence>
<keyword evidence="4" id="KW-1185">Reference proteome</keyword>
<proteinExistence type="predicted"/>
<comment type="caution">
    <text evidence="3">The sequence shown here is derived from an EMBL/GenBank/DDBJ whole genome shotgun (WGS) entry which is preliminary data.</text>
</comment>
<reference evidence="3 4" key="1">
    <citation type="submission" date="2019-10" db="EMBL/GenBank/DDBJ databases">
        <authorList>
            <person name="Palmer J.M."/>
        </authorList>
    </citation>
    <scope>NUCLEOTIDE SEQUENCE [LARGE SCALE GENOMIC DNA]</scope>
    <source>
        <strain evidence="3 4">TWF718</strain>
    </source>
</reference>
<protein>
    <recommendedName>
        <fullName evidence="2">F-box domain-containing protein</fullName>
    </recommendedName>
</protein>
<gene>
    <name evidence="3" type="ORF">TWF718_010277</name>
</gene>